<dbReference type="PANTHER" id="PTHR10204">
    <property type="entry name" value="NAD P H OXIDOREDUCTASE-RELATED"/>
    <property type="match status" value="1"/>
</dbReference>
<proteinExistence type="inferred from homology"/>
<dbReference type="InterPro" id="IPR003680">
    <property type="entry name" value="Flavodoxin_fold"/>
</dbReference>
<evidence type="ECO:0000313" key="5">
    <source>
        <dbReference type="Proteomes" id="UP000184327"/>
    </source>
</evidence>
<evidence type="ECO:0000256" key="2">
    <source>
        <dbReference type="ARBA" id="ARBA00023002"/>
    </source>
</evidence>
<dbReference type="GO" id="GO:0005829">
    <property type="term" value="C:cytosol"/>
    <property type="evidence" value="ECO:0007669"/>
    <property type="project" value="TreeGrafter"/>
</dbReference>
<keyword evidence="5" id="KW-1185">Reference proteome</keyword>
<evidence type="ECO:0000313" key="4">
    <source>
        <dbReference type="EMBL" id="SHF57535.1"/>
    </source>
</evidence>
<dbReference type="Pfam" id="PF02525">
    <property type="entry name" value="Flavodoxin_2"/>
    <property type="match status" value="1"/>
</dbReference>
<dbReference type="SUPFAM" id="SSF52218">
    <property type="entry name" value="Flavoproteins"/>
    <property type="match status" value="1"/>
</dbReference>
<dbReference type="InterPro" id="IPR029039">
    <property type="entry name" value="Flavoprotein-like_sf"/>
</dbReference>
<comment type="similarity">
    <text evidence="1">Belongs to the NAD(P)H dehydrogenase (quinone) family.</text>
</comment>
<gene>
    <name evidence="4" type="ORF">SAMN02745117_02220</name>
</gene>
<evidence type="ECO:0000259" key="3">
    <source>
        <dbReference type="Pfam" id="PF02525"/>
    </source>
</evidence>
<organism evidence="4 5">
    <name type="scientific">Lampropedia hyalina DSM 16112</name>
    <dbReference type="NCBI Taxonomy" id="1122156"/>
    <lineage>
        <taxon>Bacteria</taxon>
        <taxon>Pseudomonadati</taxon>
        <taxon>Pseudomonadota</taxon>
        <taxon>Betaproteobacteria</taxon>
        <taxon>Burkholderiales</taxon>
        <taxon>Comamonadaceae</taxon>
        <taxon>Lampropedia</taxon>
    </lineage>
</organism>
<dbReference type="InterPro" id="IPR051545">
    <property type="entry name" value="NAD(P)H_dehydrogenase_qn"/>
</dbReference>
<dbReference type="AlphaFoldDB" id="A0A1M5CS12"/>
<evidence type="ECO:0000256" key="1">
    <source>
        <dbReference type="ARBA" id="ARBA00006252"/>
    </source>
</evidence>
<reference evidence="4 5" key="1">
    <citation type="submission" date="2016-11" db="EMBL/GenBank/DDBJ databases">
        <authorList>
            <person name="Jaros S."/>
            <person name="Januszkiewicz K."/>
            <person name="Wedrychowicz H."/>
        </authorList>
    </citation>
    <scope>NUCLEOTIDE SEQUENCE [LARGE SCALE GENOMIC DNA]</scope>
    <source>
        <strain evidence="4 5">DSM 16112</strain>
    </source>
</reference>
<dbReference type="RefSeq" id="WP_073356747.1">
    <property type="nucleotide sequence ID" value="NZ_FQUZ01000029.1"/>
</dbReference>
<protein>
    <submittedName>
        <fullName evidence="4">Putative NADPH-quinone reductase (Modulator of drug activity B)</fullName>
    </submittedName>
</protein>
<dbReference type="OrthoDB" id="9798454at2"/>
<dbReference type="STRING" id="1122156.SAMN02745117_02220"/>
<name>A0A1M5CS12_9BURK</name>
<dbReference type="Proteomes" id="UP000184327">
    <property type="component" value="Unassembled WGS sequence"/>
</dbReference>
<keyword evidence="2" id="KW-0560">Oxidoreductase</keyword>
<dbReference type="GO" id="GO:0003955">
    <property type="term" value="F:NAD(P)H dehydrogenase (quinone) activity"/>
    <property type="evidence" value="ECO:0007669"/>
    <property type="project" value="TreeGrafter"/>
</dbReference>
<dbReference type="Gene3D" id="3.40.50.360">
    <property type="match status" value="1"/>
</dbReference>
<sequence length="192" mass="22166">MSKRILVILGHPHGESLCAALAQAYVQGATEAGHEVRFVDVAALNFDPILHHGYRRIQELEPDLLAVQQSILWAQHLVFVYPIWWGAMPALLKGLIDRIFLPGFAFKYRENSVFWDRLLTGRSAHLLTTMDTPPWYFRWVNRMPGHNQMRRTILGFCGIKPMKITNFSPVRYADESKRARWLEQVRGLGRKA</sequence>
<accession>A0A1M5CS12</accession>
<dbReference type="PANTHER" id="PTHR10204:SF34">
    <property type="entry name" value="NAD(P)H DEHYDROGENASE [QUINONE] 1 ISOFORM 1"/>
    <property type="match status" value="1"/>
</dbReference>
<dbReference type="EMBL" id="FQUZ01000029">
    <property type="protein sequence ID" value="SHF57535.1"/>
    <property type="molecule type" value="Genomic_DNA"/>
</dbReference>
<feature type="domain" description="Flavodoxin-like fold" evidence="3">
    <location>
        <begin position="3"/>
        <end position="182"/>
    </location>
</feature>